<organism evidence="1 2">
    <name type="scientific">Mycobacterium ulcerans str. Harvey</name>
    <dbReference type="NCBI Taxonomy" id="1299332"/>
    <lineage>
        <taxon>Bacteria</taxon>
        <taxon>Bacillati</taxon>
        <taxon>Actinomycetota</taxon>
        <taxon>Actinomycetes</taxon>
        <taxon>Mycobacteriales</taxon>
        <taxon>Mycobacteriaceae</taxon>
        <taxon>Mycobacterium</taxon>
        <taxon>Mycobacterium ulcerans group</taxon>
    </lineage>
</organism>
<accession>A0ABP3AG64</accession>
<dbReference type="EMBL" id="JAOL01000129">
    <property type="protein sequence ID" value="EUA89037.1"/>
    <property type="molecule type" value="Genomic_DNA"/>
</dbReference>
<evidence type="ECO:0000313" key="1">
    <source>
        <dbReference type="EMBL" id="EUA89037.1"/>
    </source>
</evidence>
<evidence type="ECO:0000313" key="2">
    <source>
        <dbReference type="Proteomes" id="UP000020681"/>
    </source>
</evidence>
<keyword evidence="2" id="KW-1185">Reference proteome</keyword>
<comment type="caution">
    <text evidence="1">The sequence shown here is derived from an EMBL/GenBank/DDBJ whole genome shotgun (WGS) entry which is preliminary data.</text>
</comment>
<dbReference type="Proteomes" id="UP000020681">
    <property type="component" value="Unassembled WGS sequence"/>
</dbReference>
<reference evidence="1 2" key="1">
    <citation type="submission" date="2014-01" db="EMBL/GenBank/DDBJ databases">
        <authorList>
            <person name="Dobos K."/>
            <person name="Lenaerts A."/>
            <person name="Ordway D."/>
            <person name="DeGroote M.A."/>
            <person name="Parker T."/>
            <person name="Sizemore C."/>
            <person name="Tallon L.J."/>
            <person name="Sadzewicz L.K."/>
            <person name="Sengamalay N."/>
            <person name="Fraser C.M."/>
            <person name="Hine E."/>
            <person name="Shefchek K.A."/>
            <person name="Das S.P."/>
            <person name="Tettelin H."/>
        </authorList>
    </citation>
    <scope>NUCLEOTIDE SEQUENCE [LARGE SCALE GENOMIC DNA]</scope>
    <source>
        <strain evidence="1 2">Harvey</strain>
    </source>
</reference>
<name>A0ABP3AG64_MYCUL</name>
<gene>
    <name evidence="1" type="ORF">I551_4484</name>
</gene>
<protein>
    <submittedName>
        <fullName evidence="1">Uncharacterized protein</fullName>
    </submittedName>
</protein>
<proteinExistence type="predicted"/>
<sequence length="58" mass="6427">MRDFAVTITLARPRRLAARSAPRLKSAIPGWRRVIGVGALAKLIRRTIGEDDFVILPS</sequence>